<comment type="caution">
    <text evidence="1">The sequence shown here is derived from an EMBL/GenBank/DDBJ whole genome shotgun (WGS) entry which is preliminary data.</text>
</comment>
<dbReference type="EMBL" id="VSSQ01024147">
    <property type="protein sequence ID" value="MPM71491.1"/>
    <property type="molecule type" value="Genomic_DNA"/>
</dbReference>
<sequence length="143" mass="15507">MVVLSGAVVTVGHGNQRTIGGGDQVDELVVALRKRLFQDDHGEHRSACRYIACTLGHTVGCNHASPGIPFRRAEGNARLKLTAGIEPLCPFLGKRACCFTCVENRWEQLSKIPCILVGSNLFCKLGKHRVVIVLYGSIDGKHA</sequence>
<proteinExistence type="predicted"/>
<evidence type="ECO:0000313" key="1">
    <source>
        <dbReference type="EMBL" id="MPM71491.1"/>
    </source>
</evidence>
<accession>A0A645C3G1</accession>
<name>A0A645C3G1_9ZZZZ</name>
<organism evidence="1">
    <name type="scientific">bioreactor metagenome</name>
    <dbReference type="NCBI Taxonomy" id="1076179"/>
    <lineage>
        <taxon>unclassified sequences</taxon>
        <taxon>metagenomes</taxon>
        <taxon>ecological metagenomes</taxon>
    </lineage>
</organism>
<dbReference type="AlphaFoldDB" id="A0A645C3G1"/>
<gene>
    <name evidence="1" type="ORF">SDC9_118456</name>
</gene>
<reference evidence="1" key="1">
    <citation type="submission" date="2019-08" db="EMBL/GenBank/DDBJ databases">
        <authorList>
            <person name="Kucharzyk K."/>
            <person name="Murdoch R.W."/>
            <person name="Higgins S."/>
            <person name="Loffler F."/>
        </authorList>
    </citation>
    <scope>NUCLEOTIDE SEQUENCE</scope>
</reference>
<protein>
    <submittedName>
        <fullName evidence="1">Uncharacterized protein</fullName>
    </submittedName>
</protein>